<evidence type="ECO:0000259" key="2">
    <source>
        <dbReference type="PROSITE" id="PS51208"/>
    </source>
</evidence>
<dbReference type="Pfam" id="PF12951">
    <property type="entry name" value="PATR"/>
    <property type="match status" value="9"/>
</dbReference>
<keyword evidence="1" id="KW-0732">Signal</keyword>
<dbReference type="NCBIfam" id="TIGR02601">
    <property type="entry name" value="autotrns_rpt"/>
    <property type="match status" value="8"/>
</dbReference>
<dbReference type="InterPro" id="IPR013425">
    <property type="entry name" value="Autotrns_rpt"/>
</dbReference>
<evidence type="ECO:0000256" key="1">
    <source>
        <dbReference type="ARBA" id="ARBA00022729"/>
    </source>
</evidence>
<dbReference type="Gene3D" id="2.160.20.20">
    <property type="match status" value="7"/>
</dbReference>
<dbReference type="RefSeq" id="WP_160592400.1">
    <property type="nucleotide sequence ID" value="NZ_CP047895.1"/>
</dbReference>
<dbReference type="SUPFAM" id="SSF51126">
    <property type="entry name" value="Pectin lyase-like"/>
    <property type="match status" value="7"/>
</dbReference>
<dbReference type="GO" id="GO:0019867">
    <property type="term" value="C:outer membrane"/>
    <property type="evidence" value="ECO:0007669"/>
    <property type="project" value="InterPro"/>
</dbReference>
<dbReference type="KEGG" id="schy:GVO57_06025"/>
<dbReference type="PANTHER" id="PTHR35037">
    <property type="entry name" value="C-TERMINAL REGION OF AIDA-LIKE PROTEIN"/>
    <property type="match status" value="1"/>
</dbReference>
<reference evidence="3 4" key="1">
    <citation type="submission" date="2020-01" db="EMBL/GenBank/DDBJ databases">
        <title>Sphingomonas sp. C33 whole genome sequece.</title>
        <authorList>
            <person name="Park C."/>
        </authorList>
    </citation>
    <scope>NUCLEOTIDE SEQUENCE [LARGE SCALE GENOMIC DNA]</scope>
    <source>
        <strain evidence="3 4">C33</strain>
    </source>
</reference>
<proteinExistence type="predicted"/>
<organism evidence="3 4">
    <name type="scientific">Sphingomonas changnyeongensis</name>
    <dbReference type="NCBI Taxonomy" id="2698679"/>
    <lineage>
        <taxon>Bacteria</taxon>
        <taxon>Pseudomonadati</taxon>
        <taxon>Pseudomonadota</taxon>
        <taxon>Alphaproteobacteria</taxon>
        <taxon>Sphingomonadales</taxon>
        <taxon>Sphingomonadaceae</taxon>
        <taxon>Sphingomonas</taxon>
    </lineage>
</organism>
<dbReference type="PROSITE" id="PS51208">
    <property type="entry name" value="AUTOTRANSPORTER"/>
    <property type="match status" value="1"/>
</dbReference>
<dbReference type="InterPro" id="IPR005546">
    <property type="entry name" value="Autotransporte_beta"/>
</dbReference>
<dbReference type="InterPro" id="IPR011050">
    <property type="entry name" value="Pectin_lyase_fold/virulence"/>
</dbReference>
<dbReference type="InterPro" id="IPR051551">
    <property type="entry name" value="Autotransporter_adhesion"/>
</dbReference>
<keyword evidence="4" id="KW-1185">Reference proteome</keyword>
<gene>
    <name evidence="3" type="ORF">GVO57_06025</name>
</gene>
<dbReference type="Pfam" id="PF03797">
    <property type="entry name" value="Autotransporter"/>
    <property type="match status" value="1"/>
</dbReference>
<name>A0A7Z2NVG6_9SPHN</name>
<dbReference type="InterPro" id="IPR006315">
    <property type="entry name" value="OM_autotransptr_brl_dom"/>
</dbReference>
<dbReference type="PANTHER" id="PTHR35037:SF3">
    <property type="entry name" value="C-TERMINAL REGION OF AIDA-LIKE PROTEIN"/>
    <property type="match status" value="1"/>
</dbReference>
<dbReference type="EMBL" id="CP047895">
    <property type="protein sequence ID" value="QHL90472.1"/>
    <property type="molecule type" value="Genomic_DNA"/>
</dbReference>
<feature type="domain" description="Autotransporter" evidence="2">
    <location>
        <begin position="1218"/>
        <end position="1493"/>
    </location>
</feature>
<dbReference type="Gene3D" id="2.40.128.130">
    <property type="entry name" value="Autotransporter beta-domain"/>
    <property type="match status" value="1"/>
</dbReference>
<dbReference type="NCBIfam" id="TIGR01414">
    <property type="entry name" value="autotrans_barl"/>
    <property type="match status" value="1"/>
</dbReference>
<evidence type="ECO:0000313" key="3">
    <source>
        <dbReference type="EMBL" id="QHL90472.1"/>
    </source>
</evidence>
<dbReference type="SUPFAM" id="SSF103515">
    <property type="entry name" value="Autotransporter"/>
    <property type="match status" value="1"/>
</dbReference>
<accession>A0A7Z2NVG6</accession>
<dbReference type="Proteomes" id="UP000464468">
    <property type="component" value="Chromosome"/>
</dbReference>
<dbReference type="InterPro" id="IPR036709">
    <property type="entry name" value="Autotransporte_beta_dom_sf"/>
</dbReference>
<protein>
    <submittedName>
        <fullName evidence="3">Autotransporter domain-containing protein</fullName>
    </submittedName>
</protein>
<dbReference type="SMART" id="SM00869">
    <property type="entry name" value="Autotransporter"/>
    <property type="match status" value="1"/>
</dbReference>
<dbReference type="InterPro" id="IPR012332">
    <property type="entry name" value="Autotransporter_pectin_lyase_C"/>
</dbReference>
<sequence length="1493" mass="147488">MSIIPAPLGTTKARTLYKRGPGPSGMIINLPEMHVRRLRSRLLIATVLSGIAVGTGAAHAATRFTQVGFEDNSLTGWTVGGGVTLVGSDQLNLGGTPFEVGARGSFMARILPNGSNINRSAAEALLGLTAGSIAATNAPGFAASTNFGLMTRSFNLAAGTYSFGWSYAAQDYDPYDDGVFFSLVGAGVQRINVLAGNISGQPDSVIVGTYGSTPWRIATFTIDVTGTYQLGFGAYNNLDDGLDPVLFLDDGLGLLSANGVPIDPVGSDSGPGTVDNSQPNFPVSQIGSGVQPVMDGGTLLVDAPGTVTAAITINAAGGTVDTNGLDSTFSGDLSGTGGLTKTGAGTLTLTGANSYQGGTTISGGRLVASTGSIVGDVVNNAVFEMAQASDGTFAGSISGTGQLVKSGAGTLTLTGTNSHQGGTTVEAGRLVASTTTLSGNVTNNSVFELAQASDGTFAGAISGTGQLVKSGAGTLTLTGTNSHQGGTTVEAGRLVASTTTLSGNVTNNGVFELAQTGNGTFSGAISGTGQLVKSGAGTLTLTGTNSHQGGTTVEAGRLVASTTTLSGNVTNNGVFELAQTGNGTFSGAISGTGQLVKSGSGTLTLTGANSHQGGTTVEAGRLVASTTTLSGNVTNNGVFELAQTGNGTFAGAISGTGQLIKSGTGTLTLTGTNSHQGGTTVEAGRLVASTTTLSGNVTNNGVFELAQTGNGTFAGAISGTGQLVKSGAGTLTLTGTNSHQGGTTVEAGRLVASTTTLGGNVTNNGVFELAQTSNGTFSGAISGTGQLVKSGTGTLTLTGTNSHQGGTTIEAGRLVASTTTLSGNVTNNGVFELAQASNGTFSGAISGTGQLVKSGTGTLTLTGANAGLNLAVNEGVVEAASQQALGSTGGTISLGANTAFRAGANLVVSQTLGVAGSGARIDTGVHEVTLAGGASGNACLTKTGAGRLVFAAPAGNAIGACVEQGAARFNSSFAGNVFVEANGRAEGSGQIAGNMEVRGVLAPGNSPGVLTVNGSVTQFAGSTLAIDIDGANPGNGAGFHDQINLVGAGSVFTAAGSVSAILRGITGAANNNFTPQIGQTFEIVTAQGGIAGRFDTVVQPVAGLPANSRFDVIYRRNAILLAVTPGSYAALMSPSGIRNRVAAGAALDTLRAGADGTPAGTVLFAGLAGLNGAALGTTIEQLAGGVHASAVDATLAGTRGVRGDLIGRLGRGAADSDGAARDNGLWGNVRGQQLDVGQDSASAGYRVNALAFSVGADRRVARNVTVGLAASYAENDLDQNGYGAGQTRSYHAHAYGSWQAGKAYVAAAASIGIDDYALNRSVGLIDGGARMHADTDGVSLGFDVEAGYALSAGKVAVTPIVGVSYDRLTREAVTERGNAAVALRFDDGRREAFAGKAGVRADAALGGGDGALRLFGQAMVEHQLGRTAARLSPVLAGVRFTSEAASPGRTALTGAAGVTGRLGARVSIDVGYQYAHWSNADAHNAQATLRLSW</sequence>
<evidence type="ECO:0000313" key="4">
    <source>
        <dbReference type="Proteomes" id="UP000464468"/>
    </source>
</evidence>